<proteinExistence type="inferred from homology"/>
<gene>
    <name evidence="8" type="ORF">ISALK_01910</name>
</gene>
<comment type="caution">
    <text evidence="8">The sequence shown here is derived from an EMBL/GenBank/DDBJ whole genome shotgun (WGS) entry which is preliminary data.</text>
</comment>
<dbReference type="GO" id="GO:0016020">
    <property type="term" value="C:membrane"/>
    <property type="evidence" value="ECO:0007669"/>
    <property type="project" value="UniProtKB-SubCell"/>
</dbReference>
<protein>
    <recommendedName>
        <fullName evidence="6">GDT1 family protein</fullName>
    </recommendedName>
</protein>
<feature type="transmembrane region" description="Helical" evidence="6">
    <location>
        <begin position="104"/>
        <end position="120"/>
    </location>
</feature>
<dbReference type="Proteomes" id="UP000449710">
    <property type="component" value="Unassembled WGS sequence"/>
</dbReference>
<dbReference type="PANTHER" id="PTHR12608:SF1">
    <property type="entry name" value="TRANSMEMBRANE PROTEIN 165"/>
    <property type="match status" value="1"/>
</dbReference>
<feature type="transmembrane region" description="Helical" evidence="6">
    <location>
        <begin position="140"/>
        <end position="161"/>
    </location>
</feature>
<evidence type="ECO:0000256" key="2">
    <source>
        <dbReference type="ARBA" id="ARBA00009190"/>
    </source>
</evidence>
<feature type="coiled-coil region" evidence="7">
    <location>
        <begin position="238"/>
        <end position="292"/>
    </location>
</feature>
<keyword evidence="9" id="KW-1185">Reference proteome</keyword>
<dbReference type="InterPro" id="IPR001727">
    <property type="entry name" value="GDT1-like"/>
</dbReference>
<evidence type="ECO:0000313" key="8">
    <source>
        <dbReference type="EMBL" id="NBG87246.1"/>
    </source>
</evidence>
<accession>A0AA43XJ37</accession>
<evidence type="ECO:0000313" key="9">
    <source>
        <dbReference type="Proteomes" id="UP000449710"/>
    </source>
</evidence>
<name>A0AA43XJ37_9CLOT</name>
<feature type="transmembrane region" description="Helical" evidence="6">
    <location>
        <begin position="173"/>
        <end position="191"/>
    </location>
</feature>
<evidence type="ECO:0000256" key="6">
    <source>
        <dbReference type="RuleBase" id="RU365102"/>
    </source>
</evidence>
<dbReference type="AlphaFoldDB" id="A0AA43XJ37"/>
<dbReference type="Pfam" id="PF01169">
    <property type="entry name" value="GDT1"/>
    <property type="match status" value="2"/>
</dbReference>
<evidence type="ECO:0000256" key="4">
    <source>
        <dbReference type="ARBA" id="ARBA00022989"/>
    </source>
</evidence>
<sequence length="368" mass="40369">MKDKGGAYMGWEFIQALALISMAEMGDKTQLLAMAFATKYSVKKVLLGVFLGSLLNHGIAVVLGVYLSDFIPLDTLSLIAATAFIVFGLWSLKPEGEEEAQDTGVKKFGPVLTVAFAFFLGEIGDKTQLAVITLSTQGSYPLLILGGTVLGMVITSGVGVLVGMKLGKKIPEVGLKIGSGIVFMIFGYTGLLGQVDGIPLSQGIMILLPGALLFSILIMGRKLVIQSRIQTSSYRTTAEELRLNTQRIRHSLEAAKDENHSCEYCENGSTTIEELQEYLEKAEKEEAYLLKKEFNGPLCSLGGEEKEKLKDSLRETISVCEQCSKHRENCIGNQTRRVLESMVYGEEFKFDGNREKYCQAVKELDPDF</sequence>
<keyword evidence="5 6" id="KW-0472">Membrane</keyword>
<dbReference type="GO" id="GO:0046873">
    <property type="term" value="F:metal ion transmembrane transporter activity"/>
    <property type="evidence" value="ECO:0007669"/>
    <property type="project" value="InterPro"/>
</dbReference>
<keyword evidence="4 6" id="KW-1133">Transmembrane helix</keyword>
<comment type="similarity">
    <text evidence="2 6">Belongs to the GDT1 family.</text>
</comment>
<dbReference type="PANTHER" id="PTHR12608">
    <property type="entry name" value="TRANSMEMBRANE PROTEIN HTP-1 RELATED"/>
    <property type="match status" value="1"/>
</dbReference>
<reference evidence="8 9" key="1">
    <citation type="submission" date="2019-04" db="EMBL/GenBank/DDBJ databases">
        <title>Isachenkonia alkalipeptolytica gen. nov. sp. nov. a new anaerobic, alkiliphilic organothrophic bacterium capable to reduce synthesized ferrihydrite isolated from a soda lake.</title>
        <authorList>
            <person name="Toshchakov S.V."/>
            <person name="Zavarzina D.G."/>
            <person name="Zhilina T.N."/>
            <person name="Kostrikina N.A."/>
            <person name="Kublanov I.V."/>
        </authorList>
    </citation>
    <scope>NUCLEOTIDE SEQUENCE [LARGE SCALE GENOMIC DNA]</scope>
    <source>
        <strain evidence="8 9">Z-1701</strain>
    </source>
</reference>
<keyword evidence="7" id="KW-0175">Coiled coil</keyword>
<organism evidence="8 9">
    <name type="scientific">Isachenkonia alkalipeptolytica</name>
    <dbReference type="NCBI Taxonomy" id="2565777"/>
    <lineage>
        <taxon>Bacteria</taxon>
        <taxon>Bacillati</taxon>
        <taxon>Bacillota</taxon>
        <taxon>Clostridia</taxon>
        <taxon>Eubacteriales</taxon>
        <taxon>Clostridiaceae</taxon>
        <taxon>Isachenkonia</taxon>
    </lineage>
</organism>
<dbReference type="EMBL" id="SUMG01000002">
    <property type="protein sequence ID" value="NBG87246.1"/>
    <property type="molecule type" value="Genomic_DNA"/>
</dbReference>
<feature type="transmembrane region" description="Helical" evidence="6">
    <location>
        <begin position="203"/>
        <end position="220"/>
    </location>
</feature>
<evidence type="ECO:0000256" key="5">
    <source>
        <dbReference type="ARBA" id="ARBA00023136"/>
    </source>
</evidence>
<evidence type="ECO:0000256" key="3">
    <source>
        <dbReference type="ARBA" id="ARBA00022692"/>
    </source>
</evidence>
<keyword evidence="3 6" id="KW-0812">Transmembrane</keyword>
<evidence type="ECO:0000256" key="7">
    <source>
        <dbReference type="SAM" id="Coils"/>
    </source>
</evidence>
<comment type="subcellular location">
    <subcellularLocation>
        <location evidence="1 6">Membrane</location>
        <topology evidence="1 6">Multi-pass membrane protein</topology>
    </subcellularLocation>
</comment>
<feature type="transmembrane region" description="Helical" evidence="6">
    <location>
        <begin position="73"/>
        <end position="92"/>
    </location>
</feature>
<evidence type="ECO:0000256" key="1">
    <source>
        <dbReference type="ARBA" id="ARBA00004141"/>
    </source>
</evidence>
<feature type="transmembrane region" description="Helical" evidence="6">
    <location>
        <begin position="45"/>
        <end position="67"/>
    </location>
</feature>